<dbReference type="InterPro" id="IPR045963">
    <property type="entry name" value="DUF6383"/>
</dbReference>
<evidence type="ECO:0000313" key="3">
    <source>
        <dbReference type="EMBL" id="MBB4620709.1"/>
    </source>
</evidence>
<feature type="signal peptide" evidence="1">
    <location>
        <begin position="1"/>
        <end position="29"/>
    </location>
</feature>
<dbReference type="RefSeq" id="WP_183668822.1">
    <property type="nucleotide sequence ID" value="NZ_BMPB01000004.1"/>
</dbReference>
<dbReference type="InterPro" id="IPR036116">
    <property type="entry name" value="FN3_sf"/>
</dbReference>
<accession>A0ABR6KGT2</accession>
<keyword evidence="4" id="KW-1185">Reference proteome</keyword>
<evidence type="ECO:0000256" key="1">
    <source>
        <dbReference type="SAM" id="SignalP"/>
    </source>
</evidence>
<evidence type="ECO:0000259" key="2">
    <source>
        <dbReference type="Pfam" id="PF19910"/>
    </source>
</evidence>
<feature type="domain" description="DUF6383" evidence="2">
    <location>
        <begin position="1640"/>
        <end position="1713"/>
    </location>
</feature>
<feature type="chain" id="PRO_5046382837" description="DUF6383 domain-containing protein" evidence="1">
    <location>
        <begin position="30"/>
        <end position="1714"/>
    </location>
</feature>
<dbReference type="InterPro" id="IPR003961">
    <property type="entry name" value="FN3_dom"/>
</dbReference>
<name>A0ABR6KGT2_9BACT</name>
<sequence length="1714" mass="191945">MRKSTLVKGGSAALLCAMAFYGLSPMLNAADPDYANIKAKWYETVDSESAWENEAGLVSGPTHLKPIDKVNVHDHWEANSTSYGNYESLIDFTKMNAGLMNGVFVTFFNLDASDAPNYLKPFTGKYLEMAYSDIKNHEEMNTAEYLKFTDDKGNTGLGIYQNQTASSRVDFLYSTKGLTGVESVEMDIRAFGNTDLVNRKIDWTYDVYVYDLSGEFVGQMVSDRAVFTANNHEIATAHTHHIKAHVSDADNTNPNSWQQGSLDNKMIIVMFRGAKSLADDAVESTGSKNTEPLTVFTNARLAFNRPDVAFGAANTKIFEAGAGRNTSCATDTLTTTVDLWNTLYENSKSNNEYTATFGGADRDVLALIDQTQAQNSKEELAYYELNVEYPFIVDKMEISQKDDMSKVQGWVSMDELTAGPAYKVVIKGTPGKDKKVTYLIPREFFVQTDATDDRDCKSSARFTYYFAPQEVKAFEKSNYIWSTITAEASDTARYALQATSVPEYNELNDLFFDEYLDFKTAKVSFKNLPYFNSFDNGRTMDEMHYGELLLVNRTKAPKHSTDRYDDDVNIKGWKIVFINDQNKKDSTYVPGRYLPMSVYGHSYTDYAAWLEEHGCPECCIEDEPEEIGSYVENLPVIDCSGNIYPNIVSVNAIFKYHRGDVNIGDDESKYVNETYTINPALTYDASIARYFENEDVLKGTTYTYTGQDLMDKVGGAVYSGPIKIFGNNTFVWFQDTDQSLLSHAMGVLSSEFLKYFERIDRKDFFFAPYDEWDNYKYESRPHTVKIFATGLKPDVAGGTVASIKVFKEKFSKTESFDDAVYHTNAFMFTGESLDFAKVYVKKGNQEKPIEEYDGYQWGKFIGMSTGDTLIYKVDLDNDYAVQYLEENGLDMTVKYVPYNDVNLLPIAKEYWDYCCFEGTPNVFNHVAQFGVTTSNKKGWNEFYTFGTTDRGLTTTMNADKIIGSYTSFYSFLTQQFGSCNDCGGGNIPNYSGYGGYVSESGTNWVPAPNLIYNEMFRKDYKTRYVNTCYPVRDGQFIISGLNIVEPVDMDVFSNKKGAFDYEVTVLADLNGIPYGKVDTVGTTVQISPNKYGEVLALVSAKFDPKDRDGIAMTIDTITSGSEKGMWARYYAKDSIRLAPQQHGADVERWNRVYFFDLDDYKHNLSFEDEKWKHFGIWAPYGININDTLTATIKGDVKVPEVWFSSDAAGKNKINAFQFGVVNGGASKDSVFYIQGRDLPHYGTTVKDTDPKVEQEINLLSASDLFTFGTNKAKEVKLFIREKSMELAGTVEDAPYIYKGAAGELVKNVLRGDVAAQIAVRATPNVEDLCDVENALSLAAVCDVQQNLPLAFTAGLEMPYIKDMEPGDVGGSDARIKWTATPGAQYYQVAVGRFTPKFTSEDVFMSEVRADDASKTIWVELFNATGDVIHRDNKVNYWLEVTKEYTDAAGKPQKEITKVSVDNFELQGNTQPIDRNWGYAPIAHQMDNMELTTDITKPVKYTIRLMEGFQTDEHQIDIYLFDTPATWMVRKPVQGMPINGGEFNTGDWRTEVGSLPTAYYEWQDDVNFDGEESFKVTATSTSIAVHNLIPQTAYTARVRAFNECVGGEEMIPSEDFYDFATSKTATSTGDIYFDEAEEHNPVSNESINTTDVTVLGGQGKVTILNATNKKVVISNVLGQTIANTTITSDNVTFNAPSGIVVVALEDGTIVKAVVK</sequence>
<organism evidence="3 4">
    <name type="scientific">Parabacteroides faecis</name>
    <dbReference type="NCBI Taxonomy" id="1217282"/>
    <lineage>
        <taxon>Bacteria</taxon>
        <taxon>Pseudomonadati</taxon>
        <taxon>Bacteroidota</taxon>
        <taxon>Bacteroidia</taxon>
        <taxon>Bacteroidales</taxon>
        <taxon>Tannerellaceae</taxon>
        <taxon>Parabacteroides</taxon>
    </lineage>
</organism>
<dbReference type="CDD" id="cd00063">
    <property type="entry name" value="FN3"/>
    <property type="match status" value="1"/>
</dbReference>
<dbReference type="Gene3D" id="2.60.40.10">
    <property type="entry name" value="Immunoglobulins"/>
    <property type="match status" value="1"/>
</dbReference>
<dbReference type="SUPFAM" id="SSF49265">
    <property type="entry name" value="Fibronectin type III"/>
    <property type="match status" value="1"/>
</dbReference>
<keyword evidence="1" id="KW-0732">Signal</keyword>
<gene>
    <name evidence="3" type="ORF">GGQ57_000583</name>
</gene>
<dbReference type="Pfam" id="PF19910">
    <property type="entry name" value="DUF6383"/>
    <property type="match status" value="1"/>
</dbReference>
<evidence type="ECO:0000313" key="4">
    <source>
        <dbReference type="Proteomes" id="UP000533637"/>
    </source>
</evidence>
<dbReference type="Proteomes" id="UP000533637">
    <property type="component" value="Unassembled WGS sequence"/>
</dbReference>
<dbReference type="EMBL" id="JACHOC010000001">
    <property type="protein sequence ID" value="MBB4620709.1"/>
    <property type="molecule type" value="Genomic_DNA"/>
</dbReference>
<dbReference type="InterPro" id="IPR013783">
    <property type="entry name" value="Ig-like_fold"/>
</dbReference>
<comment type="caution">
    <text evidence="3">The sequence shown here is derived from an EMBL/GenBank/DDBJ whole genome shotgun (WGS) entry which is preliminary data.</text>
</comment>
<reference evidence="3 4" key="1">
    <citation type="submission" date="2020-08" db="EMBL/GenBank/DDBJ databases">
        <title>Genomic Encyclopedia of Type Strains, Phase IV (KMG-IV): sequencing the most valuable type-strain genomes for metagenomic binning, comparative biology and taxonomic classification.</title>
        <authorList>
            <person name="Goeker M."/>
        </authorList>
    </citation>
    <scope>NUCLEOTIDE SEQUENCE [LARGE SCALE GENOMIC DNA]</scope>
    <source>
        <strain evidence="3 4">DSM 102983</strain>
    </source>
</reference>
<protein>
    <recommendedName>
        <fullName evidence="2">DUF6383 domain-containing protein</fullName>
    </recommendedName>
</protein>
<proteinExistence type="predicted"/>